<accession>A0A397IK23</accession>
<organism evidence="1 2">
    <name type="scientific">Diversispora epigaea</name>
    <dbReference type="NCBI Taxonomy" id="1348612"/>
    <lineage>
        <taxon>Eukaryota</taxon>
        <taxon>Fungi</taxon>
        <taxon>Fungi incertae sedis</taxon>
        <taxon>Mucoromycota</taxon>
        <taxon>Glomeromycotina</taxon>
        <taxon>Glomeromycetes</taxon>
        <taxon>Diversisporales</taxon>
        <taxon>Diversisporaceae</taxon>
        <taxon>Diversispora</taxon>
    </lineage>
</organism>
<dbReference type="Proteomes" id="UP000266861">
    <property type="component" value="Unassembled WGS sequence"/>
</dbReference>
<sequence length="126" mass="14600">MEGKKSRKFLNKIFHNNKKSSVSPNEWTPSFDALDLSSNNNNNYNNHNYSYTPAITNVRSERPSITRSSSIQRRYSFSNVHENGRIRLLEAKRTEYHEKMNAFTDLIQQRRGSTLRVALAPDVASH</sequence>
<evidence type="ECO:0000313" key="1">
    <source>
        <dbReference type="EMBL" id="RHZ75212.1"/>
    </source>
</evidence>
<keyword evidence="2" id="KW-1185">Reference proteome</keyword>
<protein>
    <submittedName>
        <fullName evidence="1">Uncharacterized protein</fullName>
    </submittedName>
</protein>
<reference evidence="1 2" key="1">
    <citation type="submission" date="2018-08" db="EMBL/GenBank/DDBJ databases">
        <title>Genome and evolution of the arbuscular mycorrhizal fungus Diversispora epigaea (formerly Glomus versiforme) and its bacterial endosymbionts.</title>
        <authorList>
            <person name="Sun X."/>
            <person name="Fei Z."/>
            <person name="Harrison M."/>
        </authorList>
    </citation>
    <scope>NUCLEOTIDE SEQUENCE [LARGE SCALE GENOMIC DNA]</scope>
    <source>
        <strain evidence="1 2">IT104</strain>
    </source>
</reference>
<name>A0A397IK23_9GLOM</name>
<dbReference type="EMBL" id="PQFF01000201">
    <property type="protein sequence ID" value="RHZ75212.1"/>
    <property type="molecule type" value="Genomic_DNA"/>
</dbReference>
<proteinExistence type="predicted"/>
<comment type="caution">
    <text evidence="1">The sequence shown here is derived from an EMBL/GenBank/DDBJ whole genome shotgun (WGS) entry which is preliminary data.</text>
</comment>
<evidence type="ECO:0000313" key="2">
    <source>
        <dbReference type="Proteomes" id="UP000266861"/>
    </source>
</evidence>
<dbReference type="AlphaFoldDB" id="A0A397IK23"/>
<gene>
    <name evidence="1" type="ORF">Glove_216g125</name>
</gene>
<dbReference type="OrthoDB" id="2341742at2759"/>